<comment type="subcellular location">
    <subcellularLocation>
        <location evidence="1">Cell outer membrane</location>
    </subcellularLocation>
</comment>
<evidence type="ECO:0000256" key="2">
    <source>
        <dbReference type="ARBA" id="ARBA00022452"/>
    </source>
</evidence>
<sequence length="428" mass="44869">MLAGAVLLSGCLADGVPFPTRNAVDPATAPLAAGSVRKPGTDAQSSALIADLAARRSILPATGPYAEVAQAVLDHSAGAAQAELRVARLTAQAKSKNWLPQIGPSVSLSSLGDLVTQLVMEQVIFDNGAKKAERDFAAADVEVAAVGLSQEMNDTVHDGLKFYVSGLKAEAQAEVASASARQLSEFERILRERAKGGLSDLSEVGFVAQKRHEAEAEAQADRQAAQAARAQLATMTDRPLDHLAGLSSVALPPSAPEPLAVKRAEGEAARAQAEAQLARAGHLPGLGLRAGAGEGKPTLGVNMGMTQMLGFGRGDTLAAIDAGAEAGQARVAKARQDGARTLSALQARLADQRAREARDAALVEEAESGLELFKRQYKMGRRRLMELVGNYESYAAMKRAQVGLRYEISLTELEIARVQGLLVDGSRI</sequence>
<evidence type="ECO:0008006" key="8">
    <source>
        <dbReference type="Google" id="ProtNLM"/>
    </source>
</evidence>
<keyword evidence="5" id="KW-0998">Cell outer membrane</keyword>
<gene>
    <name evidence="6" type="ORF">BMG00_09780</name>
</gene>
<evidence type="ECO:0000313" key="7">
    <source>
        <dbReference type="Proteomes" id="UP000242224"/>
    </source>
</evidence>
<keyword evidence="4" id="KW-0472">Membrane</keyword>
<keyword evidence="3" id="KW-0812">Transmembrane</keyword>
<evidence type="ECO:0000256" key="5">
    <source>
        <dbReference type="ARBA" id="ARBA00023237"/>
    </source>
</evidence>
<name>A0ABX3MSY5_9RHOB</name>
<accession>A0ABX3MSY5</accession>
<protein>
    <recommendedName>
        <fullName evidence="8">Transporter</fullName>
    </recommendedName>
</protein>
<dbReference type="SUPFAM" id="SSF56954">
    <property type="entry name" value="Outer membrane efflux proteins (OEP)"/>
    <property type="match status" value="1"/>
</dbReference>
<dbReference type="PANTHER" id="PTHR30026:SF20">
    <property type="entry name" value="OUTER MEMBRANE PROTEIN TOLC"/>
    <property type="match status" value="1"/>
</dbReference>
<evidence type="ECO:0000256" key="3">
    <source>
        <dbReference type="ARBA" id="ARBA00022692"/>
    </source>
</evidence>
<keyword evidence="2" id="KW-1134">Transmembrane beta strand</keyword>
<dbReference type="InterPro" id="IPR051906">
    <property type="entry name" value="TolC-like"/>
</dbReference>
<organism evidence="6 7">
    <name type="scientific">Thioclava marina</name>
    <dbReference type="NCBI Taxonomy" id="1915077"/>
    <lineage>
        <taxon>Bacteria</taxon>
        <taxon>Pseudomonadati</taxon>
        <taxon>Pseudomonadota</taxon>
        <taxon>Alphaproteobacteria</taxon>
        <taxon>Rhodobacterales</taxon>
        <taxon>Paracoccaceae</taxon>
        <taxon>Thioclava</taxon>
    </lineage>
</organism>
<comment type="caution">
    <text evidence="6">The sequence shown here is derived from an EMBL/GenBank/DDBJ whole genome shotgun (WGS) entry which is preliminary data.</text>
</comment>
<proteinExistence type="predicted"/>
<reference evidence="6 7" key="1">
    <citation type="submission" date="2016-11" db="EMBL/GenBank/DDBJ databases">
        <title>A multilocus sequence analysis scheme for characterization of bacteria in the genus Thioclava.</title>
        <authorList>
            <person name="Liu Y."/>
            <person name="Shao Z."/>
        </authorList>
    </citation>
    <scope>NUCLEOTIDE SEQUENCE [LARGE SCALE GENOMIC DNA]</scope>
    <source>
        <strain evidence="6 7">11.10-0-13</strain>
    </source>
</reference>
<dbReference type="Gene3D" id="1.20.1600.10">
    <property type="entry name" value="Outer membrane efflux proteins (OEP)"/>
    <property type="match status" value="1"/>
</dbReference>
<keyword evidence="7" id="KW-1185">Reference proteome</keyword>
<dbReference type="Proteomes" id="UP000242224">
    <property type="component" value="Unassembled WGS sequence"/>
</dbReference>
<evidence type="ECO:0000256" key="1">
    <source>
        <dbReference type="ARBA" id="ARBA00004442"/>
    </source>
</evidence>
<evidence type="ECO:0000256" key="4">
    <source>
        <dbReference type="ARBA" id="ARBA00023136"/>
    </source>
</evidence>
<evidence type="ECO:0000313" key="6">
    <source>
        <dbReference type="EMBL" id="OOY14288.1"/>
    </source>
</evidence>
<dbReference type="EMBL" id="MPZS01000001">
    <property type="protein sequence ID" value="OOY14288.1"/>
    <property type="molecule type" value="Genomic_DNA"/>
</dbReference>
<dbReference type="PANTHER" id="PTHR30026">
    <property type="entry name" value="OUTER MEMBRANE PROTEIN TOLC"/>
    <property type="match status" value="1"/>
</dbReference>